<accession>A0A1N6SGW6</accession>
<organism evidence="1 2">
    <name type="scientific">Paracoccus thiocyanatus</name>
    <dbReference type="NCBI Taxonomy" id="34006"/>
    <lineage>
        <taxon>Bacteria</taxon>
        <taxon>Pseudomonadati</taxon>
        <taxon>Pseudomonadota</taxon>
        <taxon>Alphaproteobacteria</taxon>
        <taxon>Rhodobacterales</taxon>
        <taxon>Paracoccaceae</taxon>
        <taxon>Paracoccus</taxon>
    </lineage>
</organism>
<proteinExistence type="predicted"/>
<dbReference type="AlphaFoldDB" id="A0A1N6SGW6"/>
<reference evidence="1 2" key="1">
    <citation type="submission" date="2017-01" db="EMBL/GenBank/DDBJ databases">
        <authorList>
            <person name="Varghese N."/>
            <person name="Submissions S."/>
        </authorList>
    </citation>
    <scope>NUCLEOTIDE SEQUENCE [LARGE SCALE GENOMIC DNA]</scope>
    <source>
        <strain evidence="1 2">ATCC 700171</strain>
    </source>
</reference>
<gene>
    <name evidence="1" type="ORF">SAMN05421641_107108</name>
</gene>
<evidence type="ECO:0000313" key="2">
    <source>
        <dbReference type="Proteomes" id="UP000323956"/>
    </source>
</evidence>
<dbReference type="Proteomes" id="UP000323956">
    <property type="component" value="Unassembled WGS sequence"/>
</dbReference>
<sequence>MMRTYFGTRNRRTGLVRLLSAAELARFFDNRDPRDWTDPVSICATEWVS</sequence>
<protein>
    <submittedName>
        <fullName evidence="1">Uncharacterized protein</fullName>
    </submittedName>
</protein>
<name>A0A1N6SGW6_9RHOB</name>
<dbReference type="RefSeq" id="WP_188128616.1">
    <property type="nucleotide sequence ID" value="NZ_FTMK01000007.1"/>
</dbReference>
<dbReference type="EMBL" id="FTMK01000007">
    <property type="protein sequence ID" value="SIQ40321.1"/>
    <property type="molecule type" value="Genomic_DNA"/>
</dbReference>
<evidence type="ECO:0000313" key="1">
    <source>
        <dbReference type="EMBL" id="SIQ40321.1"/>
    </source>
</evidence>